<dbReference type="Pfam" id="PF01963">
    <property type="entry name" value="TraB_PrgY_gumN"/>
    <property type="match status" value="3"/>
</dbReference>
<sequence length="506" mass="59554">MSYKTCSCTYLWRIERSPPSYIFGTIHVSQEHVWPYISKEIRQAFISSTHVYAEADLINMNYWDDFLRCVVNRTRRVERSTNVTTPGKVVDIHLMMEARRSNKTTGGLETPEYQCEKLFNFANSTIWTLIVDRIKSRLKNGTLGEPKMDQPEELLKTYMCSELDDAYMEQLWNNTEEFDDIDVRDENMSRPIHSLLKKSKKRRYFFAVGAGHVVGNRKHLIVRLKKYGYRITRICTYEKVILSPPSYIFGTIHVSQEHVWPYISKEIRQAFISSTHVYAEADLINMNYWDDFLRCIANRTPRVERSTDYSTQGALLDMYLIMEARRSNKTTGGLETPEYLCEHKGMLANLKTWMLIVDKIKNRMKTGTFENETLNNFEMNETETLRKMYVCNEFDDEYIDNLENSTKVFHDIEQRDENISRRMHSLLKKSKKNRYFFAVGAGHLFGTRKNLIARLTTYGHKLTRLCTYQNLILKKFGCKKKKMMGGCIKPKVVLKRKKNSFITFKV</sequence>
<proteinExistence type="inferred from homology"/>
<organism evidence="14 15">
    <name type="scientific">Rotaria socialis</name>
    <dbReference type="NCBI Taxonomy" id="392032"/>
    <lineage>
        <taxon>Eukaryota</taxon>
        <taxon>Metazoa</taxon>
        <taxon>Spiralia</taxon>
        <taxon>Gnathifera</taxon>
        <taxon>Rotifera</taxon>
        <taxon>Eurotatoria</taxon>
        <taxon>Bdelloidea</taxon>
        <taxon>Philodinida</taxon>
        <taxon>Philodinidae</taxon>
        <taxon>Rotaria</taxon>
    </lineage>
</organism>
<dbReference type="GO" id="GO:0005886">
    <property type="term" value="C:plasma membrane"/>
    <property type="evidence" value="ECO:0007669"/>
    <property type="project" value="UniProtKB-SubCell"/>
</dbReference>
<keyword evidence="10 13" id="KW-0482">Metalloprotease</keyword>
<dbReference type="GO" id="GO:0046872">
    <property type="term" value="F:metal ion binding"/>
    <property type="evidence" value="ECO:0007669"/>
    <property type="project" value="UniProtKB-UniRule"/>
</dbReference>
<evidence type="ECO:0000313" key="15">
    <source>
        <dbReference type="Proteomes" id="UP000663833"/>
    </source>
</evidence>
<accession>A0A818CE54</accession>
<dbReference type="EC" id="3.4.-.-" evidence="13"/>
<evidence type="ECO:0000256" key="1">
    <source>
        <dbReference type="ARBA" id="ARBA00001941"/>
    </source>
</evidence>
<evidence type="ECO:0000256" key="10">
    <source>
        <dbReference type="ARBA" id="ARBA00023049"/>
    </source>
</evidence>
<evidence type="ECO:0000256" key="8">
    <source>
        <dbReference type="ARBA" id="ARBA00022801"/>
    </source>
</evidence>
<comment type="caution">
    <text evidence="14">The sequence shown here is derived from an EMBL/GenBank/DDBJ whole genome shotgun (WGS) entry which is preliminary data.</text>
</comment>
<name>A0A818CE54_9BILA</name>
<dbReference type="PANTHER" id="PTHR31120">
    <property type="entry name" value="METALLOPROTEASE TIKI"/>
    <property type="match status" value="1"/>
</dbReference>
<comment type="function">
    <text evidence="13">Metalloprotease that acts as a negative regulator of the Wnt signaling pathway.</text>
</comment>
<comment type="similarity">
    <text evidence="3 13">Belongs to the TIKI family.</text>
</comment>
<keyword evidence="5" id="KW-0812">Transmembrane</keyword>
<dbReference type="EMBL" id="CAJNYD010002582">
    <property type="protein sequence ID" value="CAF3431128.1"/>
    <property type="molecule type" value="Genomic_DNA"/>
</dbReference>
<evidence type="ECO:0000256" key="4">
    <source>
        <dbReference type="ARBA" id="ARBA00022670"/>
    </source>
</evidence>
<dbReference type="CDD" id="cd14789">
    <property type="entry name" value="Tiki"/>
    <property type="match status" value="2"/>
</dbReference>
<comment type="cofactor">
    <cofactor evidence="13">
        <name>Mn(2+)</name>
        <dbReference type="ChEBI" id="CHEBI:29035"/>
    </cofactor>
    <cofactor evidence="13">
        <name>Co(2+)</name>
        <dbReference type="ChEBI" id="CHEBI:48828"/>
    </cofactor>
    <text evidence="13">Divalent metal cations. Mn(2+) or Co(2+).</text>
</comment>
<dbReference type="GO" id="GO:0016055">
    <property type="term" value="P:Wnt signaling pathway"/>
    <property type="evidence" value="ECO:0007669"/>
    <property type="project" value="UniProtKB-KW"/>
</dbReference>
<keyword evidence="11" id="KW-0472">Membrane</keyword>
<comment type="subcellular location">
    <subcellularLocation>
        <location evidence="13">Cell membrane</location>
        <topology evidence="13">Single-pass type I membrane protein</topology>
    </subcellularLocation>
    <subcellularLocation>
        <location evidence="2">Membrane</location>
        <topology evidence="2">Single-pass type I membrane protein</topology>
    </subcellularLocation>
</comment>
<keyword evidence="6 13" id="KW-0479">Metal-binding</keyword>
<dbReference type="AlphaFoldDB" id="A0A818CE54"/>
<dbReference type="Proteomes" id="UP000663833">
    <property type="component" value="Unassembled WGS sequence"/>
</dbReference>
<protein>
    <recommendedName>
        <fullName evidence="13">Metalloprotease TIKI homolog</fullName>
        <ecNumber evidence="13">3.4.-.-</ecNumber>
    </recommendedName>
</protein>
<evidence type="ECO:0000256" key="11">
    <source>
        <dbReference type="ARBA" id="ARBA00023136"/>
    </source>
</evidence>
<keyword evidence="8 13" id="KW-0378">Hydrolase</keyword>
<evidence type="ECO:0000256" key="9">
    <source>
        <dbReference type="ARBA" id="ARBA00022989"/>
    </source>
</evidence>
<keyword evidence="13" id="KW-1003">Cell membrane</keyword>
<keyword evidence="7 13" id="KW-0732">Signal</keyword>
<dbReference type="GO" id="GO:0006508">
    <property type="term" value="P:proteolysis"/>
    <property type="evidence" value="ECO:0007669"/>
    <property type="project" value="UniProtKB-KW"/>
</dbReference>
<keyword evidence="13" id="KW-0879">Wnt signaling pathway</keyword>
<reference evidence="14" key="1">
    <citation type="submission" date="2021-02" db="EMBL/GenBank/DDBJ databases">
        <authorList>
            <person name="Nowell W R."/>
        </authorList>
    </citation>
    <scope>NUCLEOTIDE SEQUENCE</scope>
</reference>
<gene>
    <name evidence="14" type="ORF">LUA448_LOCUS20343</name>
</gene>
<evidence type="ECO:0000256" key="12">
    <source>
        <dbReference type="ARBA" id="ARBA00023180"/>
    </source>
</evidence>
<keyword evidence="4 13" id="KW-0645">Protease</keyword>
<evidence type="ECO:0000256" key="3">
    <source>
        <dbReference type="ARBA" id="ARBA00008261"/>
    </source>
</evidence>
<comment type="cofactor">
    <cofactor evidence="1">
        <name>Co(2+)</name>
        <dbReference type="ChEBI" id="CHEBI:48828"/>
    </cofactor>
</comment>
<dbReference type="GO" id="GO:0030178">
    <property type="term" value="P:negative regulation of Wnt signaling pathway"/>
    <property type="evidence" value="ECO:0007669"/>
    <property type="project" value="UniProtKB-UniRule"/>
</dbReference>
<evidence type="ECO:0000256" key="13">
    <source>
        <dbReference type="RuleBase" id="RU369069"/>
    </source>
</evidence>
<evidence type="ECO:0000313" key="14">
    <source>
        <dbReference type="EMBL" id="CAF3431128.1"/>
    </source>
</evidence>
<dbReference type="PANTHER" id="PTHR31120:SF6">
    <property type="entry name" value="METALLOPROTEASE TIKI HOMOLOG"/>
    <property type="match status" value="1"/>
</dbReference>
<evidence type="ECO:0000256" key="2">
    <source>
        <dbReference type="ARBA" id="ARBA00004479"/>
    </source>
</evidence>
<evidence type="ECO:0000256" key="5">
    <source>
        <dbReference type="ARBA" id="ARBA00022692"/>
    </source>
</evidence>
<dbReference type="GO" id="GO:0004222">
    <property type="term" value="F:metalloendopeptidase activity"/>
    <property type="evidence" value="ECO:0007669"/>
    <property type="project" value="UniProtKB-UniRule"/>
</dbReference>
<keyword evidence="12" id="KW-0325">Glycoprotein</keyword>
<evidence type="ECO:0000256" key="6">
    <source>
        <dbReference type="ARBA" id="ARBA00022723"/>
    </source>
</evidence>
<dbReference type="InterPro" id="IPR002816">
    <property type="entry name" value="TraB/PrgY/GumN_fam"/>
</dbReference>
<keyword evidence="9" id="KW-1133">Transmembrane helix</keyword>
<evidence type="ECO:0000256" key="7">
    <source>
        <dbReference type="ARBA" id="ARBA00022729"/>
    </source>
</evidence>
<dbReference type="InterPro" id="IPR040230">
    <property type="entry name" value="TIKI1/2-like"/>
</dbReference>